<dbReference type="NCBIfam" id="NF001124">
    <property type="entry name" value="PRK00139.1-2"/>
    <property type="match status" value="1"/>
</dbReference>
<keyword evidence="7 12" id="KW-0436">Ligase</keyword>
<dbReference type="STRING" id="108003.B1C78_04685"/>
<dbReference type="InterPro" id="IPR036565">
    <property type="entry name" value="Mur-like_cat_sf"/>
</dbReference>
<keyword evidence="7" id="KW-0963">Cytoplasm</keyword>
<dbReference type="GO" id="GO:0071555">
    <property type="term" value="P:cell wall organization"/>
    <property type="evidence" value="ECO:0007669"/>
    <property type="project" value="UniProtKB-KW"/>
</dbReference>
<evidence type="ECO:0000256" key="8">
    <source>
        <dbReference type="RuleBase" id="RU004135"/>
    </source>
</evidence>
<keyword evidence="6 7" id="KW-0961">Cell wall biogenesis/degradation</keyword>
<dbReference type="EC" id="6.3.2.13" evidence="7"/>
<dbReference type="PANTHER" id="PTHR23135:SF4">
    <property type="entry name" value="UDP-N-ACETYLMURAMOYL-L-ALANYL-D-GLUTAMATE--2,6-DIAMINOPIMELATE LIGASE MURE HOMOLOG, CHLOROPLASTIC"/>
    <property type="match status" value="1"/>
</dbReference>
<dbReference type="GO" id="GO:0008360">
    <property type="term" value="P:regulation of cell shape"/>
    <property type="evidence" value="ECO:0007669"/>
    <property type="project" value="UniProtKB-KW"/>
</dbReference>
<evidence type="ECO:0000256" key="2">
    <source>
        <dbReference type="ARBA" id="ARBA00022618"/>
    </source>
</evidence>
<keyword evidence="4 7" id="KW-0573">Peptidoglycan synthesis</keyword>
<keyword evidence="13" id="KW-1185">Reference proteome</keyword>
<dbReference type="OrthoDB" id="9800958at2"/>
<dbReference type="Gene3D" id="3.40.1190.10">
    <property type="entry name" value="Mur-like, catalytic domain"/>
    <property type="match status" value="1"/>
</dbReference>
<comment type="catalytic activity">
    <reaction evidence="7">
        <text>UDP-N-acetyl-alpha-D-muramoyl-L-alanyl-D-glutamate + meso-2,6-diaminopimelate + ATP = UDP-N-acetyl-alpha-D-muramoyl-L-alanyl-gamma-D-glutamyl-meso-2,6-diaminopimelate + ADP + phosphate + H(+)</text>
        <dbReference type="Rhea" id="RHEA:23676"/>
        <dbReference type="ChEBI" id="CHEBI:15378"/>
        <dbReference type="ChEBI" id="CHEBI:30616"/>
        <dbReference type="ChEBI" id="CHEBI:43474"/>
        <dbReference type="ChEBI" id="CHEBI:57791"/>
        <dbReference type="ChEBI" id="CHEBI:83900"/>
        <dbReference type="ChEBI" id="CHEBI:83905"/>
        <dbReference type="ChEBI" id="CHEBI:456216"/>
        <dbReference type="EC" id="6.3.2.13"/>
    </reaction>
</comment>
<dbReference type="HAMAP" id="MF_00208">
    <property type="entry name" value="MurE"/>
    <property type="match status" value="1"/>
</dbReference>
<feature type="binding site" evidence="7">
    <location>
        <position position="191"/>
    </location>
    <ligand>
        <name>UDP-N-acetyl-alpha-D-muramoyl-L-alanyl-D-glutamate</name>
        <dbReference type="ChEBI" id="CHEBI:83900"/>
    </ligand>
</feature>
<feature type="binding site" evidence="7">
    <location>
        <position position="199"/>
    </location>
    <ligand>
        <name>UDP-N-acetyl-alpha-D-muramoyl-L-alanyl-D-glutamate</name>
        <dbReference type="ChEBI" id="CHEBI:83900"/>
    </ligand>
</feature>
<dbReference type="NCBIfam" id="NF001126">
    <property type="entry name" value="PRK00139.1-4"/>
    <property type="match status" value="1"/>
</dbReference>
<evidence type="ECO:0000259" key="9">
    <source>
        <dbReference type="Pfam" id="PF01225"/>
    </source>
</evidence>
<dbReference type="NCBIfam" id="TIGR01085">
    <property type="entry name" value="murE"/>
    <property type="match status" value="1"/>
</dbReference>
<dbReference type="GO" id="GO:0000287">
    <property type="term" value="F:magnesium ion binding"/>
    <property type="evidence" value="ECO:0007669"/>
    <property type="project" value="UniProtKB-UniRule"/>
</dbReference>
<comment type="caution">
    <text evidence="12">The sequence shown here is derived from an EMBL/GenBank/DDBJ whole genome shotgun (WGS) entry which is preliminary data.</text>
</comment>
<comment type="similarity">
    <text evidence="1 7">Belongs to the MurCDEF family. MurE subfamily.</text>
</comment>
<dbReference type="RefSeq" id="WP_077277983.1">
    <property type="nucleotide sequence ID" value="NZ_MVBK01000027.1"/>
</dbReference>
<dbReference type="GO" id="GO:0005737">
    <property type="term" value="C:cytoplasm"/>
    <property type="evidence" value="ECO:0007669"/>
    <property type="project" value="UniProtKB-SubCell"/>
</dbReference>
<feature type="binding site" evidence="7">
    <location>
        <position position="197"/>
    </location>
    <ligand>
        <name>UDP-N-acetyl-alpha-D-muramoyl-L-alanyl-D-glutamate</name>
        <dbReference type="ChEBI" id="CHEBI:83900"/>
    </ligand>
</feature>
<feature type="binding site" evidence="7">
    <location>
        <position position="477"/>
    </location>
    <ligand>
        <name>meso-2,6-diaminopimelate</name>
        <dbReference type="ChEBI" id="CHEBI:57791"/>
    </ligand>
</feature>
<evidence type="ECO:0000256" key="6">
    <source>
        <dbReference type="ARBA" id="ARBA00023316"/>
    </source>
</evidence>
<comment type="function">
    <text evidence="7">Catalyzes the addition of meso-diaminopimelic acid to the nucleotide precursor UDP-N-acetylmuramoyl-L-alanyl-D-glutamate (UMAG) in the biosynthesis of bacterial cell-wall peptidoglycan.</text>
</comment>
<evidence type="ECO:0000256" key="1">
    <source>
        <dbReference type="ARBA" id="ARBA00005898"/>
    </source>
</evidence>
<keyword evidence="7" id="KW-0547">Nucleotide-binding</keyword>
<dbReference type="InterPro" id="IPR000713">
    <property type="entry name" value="Mur_ligase_N"/>
</dbReference>
<evidence type="ECO:0000313" key="12">
    <source>
        <dbReference type="EMBL" id="OOG26462.1"/>
    </source>
</evidence>
<feature type="binding site" evidence="7">
    <location>
        <begin position="122"/>
        <end position="128"/>
    </location>
    <ligand>
        <name>ATP</name>
        <dbReference type="ChEBI" id="CHEBI:30616"/>
    </ligand>
</feature>
<proteinExistence type="inferred from homology"/>
<dbReference type="PANTHER" id="PTHR23135">
    <property type="entry name" value="MUR LIGASE FAMILY MEMBER"/>
    <property type="match status" value="1"/>
</dbReference>
<dbReference type="Pfam" id="PF01225">
    <property type="entry name" value="Mur_ligase"/>
    <property type="match status" value="1"/>
</dbReference>
<reference evidence="12 13" key="1">
    <citation type="submission" date="2017-02" db="EMBL/GenBank/DDBJ databases">
        <title>Genomic diversity within the haloalkaliphilic genus Thioalkalivibrio.</title>
        <authorList>
            <person name="Ahn A.-C."/>
            <person name="Meier-Kolthoff J."/>
            <person name="Overmars L."/>
            <person name="Richter M."/>
            <person name="Woyke T."/>
            <person name="Sorokin D.Y."/>
            <person name="Muyzer G."/>
        </authorList>
    </citation>
    <scope>NUCLEOTIDE SEQUENCE [LARGE SCALE GENOMIC DNA]</scope>
    <source>
        <strain evidence="12 13">ALJD</strain>
    </source>
</reference>
<dbReference type="UniPathway" id="UPA00219"/>
<gene>
    <name evidence="7" type="primary">murE</name>
    <name evidence="12" type="ORF">B1C78_04685</name>
</gene>
<keyword evidence="7" id="KW-0067">ATP-binding</keyword>
<comment type="caution">
    <text evidence="7">Lacks conserved residue(s) required for the propagation of feature annotation.</text>
</comment>
<evidence type="ECO:0000259" key="11">
    <source>
        <dbReference type="Pfam" id="PF08245"/>
    </source>
</evidence>
<keyword evidence="2 7" id="KW-0132">Cell division</keyword>
<accession>A0A1V3NNR5</accession>
<dbReference type="InterPro" id="IPR005761">
    <property type="entry name" value="UDP-N-AcMur-Glu-dNH2Pim_ligase"/>
</dbReference>
<feature type="domain" description="Mur ligase N-terminal catalytic" evidence="9">
    <location>
        <begin position="32"/>
        <end position="78"/>
    </location>
</feature>
<comment type="PTM">
    <text evidence="7">Carboxylation is probably crucial for Mg(2+) binding and, consequently, for the gamma-phosphate positioning of ATP.</text>
</comment>
<dbReference type="GO" id="GO:0009252">
    <property type="term" value="P:peptidoglycan biosynthetic process"/>
    <property type="evidence" value="ECO:0007669"/>
    <property type="project" value="UniProtKB-UniRule"/>
</dbReference>
<dbReference type="AlphaFoldDB" id="A0A1V3NNR5"/>
<dbReference type="EMBL" id="MVBK01000027">
    <property type="protein sequence ID" value="OOG26462.1"/>
    <property type="molecule type" value="Genomic_DNA"/>
</dbReference>
<dbReference type="InterPro" id="IPR004101">
    <property type="entry name" value="Mur_ligase_C"/>
</dbReference>
<feature type="binding site" evidence="7">
    <location>
        <position position="473"/>
    </location>
    <ligand>
        <name>meso-2,6-diaminopimelate</name>
        <dbReference type="ChEBI" id="CHEBI:57791"/>
    </ligand>
</feature>
<dbReference type="Gene3D" id="3.90.190.20">
    <property type="entry name" value="Mur ligase, C-terminal domain"/>
    <property type="match status" value="1"/>
</dbReference>
<dbReference type="GO" id="GO:0051301">
    <property type="term" value="P:cell division"/>
    <property type="evidence" value="ECO:0007669"/>
    <property type="project" value="UniProtKB-KW"/>
</dbReference>
<comment type="subcellular location">
    <subcellularLocation>
        <location evidence="7 8">Cytoplasm</location>
    </subcellularLocation>
</comment>
<feature type="binding site" evidence="7">
    <location>
        <begin position="422"/>
        <end position="425"/>
    </location>
    <ligand>
        <name>meso-2,6-diaminopimelate</name>
        <dbReference type="ChEBI" id="CHEBI:57791"/>
    </ligand>
</feature>
<dbReference type="SUPFAM" id="SSF53244">
    <property type="entry name" value="MurD-like peptide ligases, peptide-binding domain"/>
    <property type="match status" value="1"/>
</dbReference>
<dbReference type="GO" id="GO:0005524">
    <property type="term" value="F:ATP binding"/>
    <property type="evidence" value="ECO:0007669"/>
    <property type="project" value="UniProtKB-UniRule"/>
</dbReference>
<name>A0A1V3NNR5_9GAMM</name>
<dbReference type="InterPro" id="IPR013221">
    <property type="entry name" value="Mur_ligase_cen"/>
</dbReference>
<feature type="binding site" evidence="7">
    <location>
        <begin position="53"/>
        <end position="55"/>
    </location>
    <ligand>
        <name>UDP-N-acetyl-alpha-D-muramoyl-L-alanyl-D-glutamate</name>
        <dbReference type="ChEBI" id="CHEBI:83900"/>
    </ligand>
</feature>
<evidence type="ECO:0000313" key="13">
    <source>
        <dbReference type="Proteomes" id="UP000189462"/>
    </source>
</evidence>
<comment type="pathway">
    <text evidence="7 8">Cell wall biogenesis; peptidoglycan biosynthesis.</text>
</comment>
<evidence type="ECO:0000256" key="3">
    <source>
        <dbReference type="ARBA" id="ARBA00022960"/>
    </source>
</evidence>
<evidence type="ECO:0000256" key="4">
    <source>
        <dbReference type="ARBA" id="ARBA00022984"/>
    </source>
</evidence>
<evidence type="ECO:0000256" key="5">
    <source>
        <dbReference type="ARBA" id="ARBA00023306"/>
    </source>
</evidence>
<dbReference type="InterPro" id="IPR036615">
    <property type="entry name" value="Mur_ligase_C_dom_sf"/>
</dbReference>
<dbReference type="Pfam" id="PF08245">
    <property type="entry name" value="Mur_ligase_M"/>
    <property type="match status" value="1"/>
</dbReference>
<feature type="binding site" evidence="7">
    <location>
        <position position="398"/>
    </location>
    <ligand>
        <name>meso-2,6-diaminopimelate</name>
        <dbReference type="ChEBI" id="CHEBI:57791"/>
    </ligand>
</feature>
<organism evidence="12 13">
    <name type="scientific">Thioalkalivibrio denitrificans</name>
    <dbReference type="NCBI Taxonomy" id="108003"/>
    <lineage>
        <taxon>Bacteria</taxon>
        <taxon>Pseudomonadati</taxon>
        <taxon>Pseudomonadota</taxon>
        <taxon>Gammaproteobacteria</taxon>
        <taxon>Chromatiales</taxon>
        <taxon>Ectothiorhodospiraceae</taxon>
        <taxon>Thioalkalivibrio</taxon>
    </lineage>
</organism>
<dbReference type="Pfam" id="PF02875">
    <property type="entry name" value="Mur_ligase_C"/>
    <property type="match status" value="1"/>
</dbReference>
<protein>
    <recommendedName>
        <fullName evidence="7">UDP-N-acetylmuramoyl-L-alanyl-D-glutamate--2,6-diaminopimelate ligase</fullName>
        <ecNumber evidence="7">6.3.2.13</ecNumber>
    </recommendedName>
    <alternativeName>
        <fullName evidence="7">Meso-A2pm-adding enzyme</fullName>
    </alternativeName>
    <alternativeName>
        <fullName evidence="7">Meso-diaminopimelate-adding enzyme</fullName>
    </alternativeName>
    <alternativeName>
        <fullName evidence="7">UDP-MurNAc-L-Ala-D-Glu:meso-diaminopimelate ligase</fullName>
    </alternativeName>
    <alternativeName>
        <fullName evidence="7">UDP-MurNAc-tripeptide synthetase</fullName>
    </alternativeName>
    <alternativeName>
        <fullName evidence="7">UDP-N-acetylmuramyl-tripeptide synthetase</fullName>
    </alternativeName>
</protein>
<comment type="cofactor">
    <cofactor evidence="7">
        <name>Mg(2+)</name>
        <dbReference type="ChEBI" id="CHEBI:18420"/>
    </cofactor>
</comment>
<feature type="short sequence motif" description="Meso-diaminopimelate recognition motif" evidence="7">
    <location>
        <begin position="422"/>
        <end position="425"/>
    </location>
</feature>
<keyword evidence="3 7" id="KW-0133">Cell shape</keyword>
<evidence type="ECO:0000256" key="7">
    <source>
        <dbReference type="HAMAP-Rule" id="MF_00208"/>
    </source>
</evidence>
<feature type="modified residue" description="N6-carboxylysine" evidence="7">
    <location>
        <position position="231"/>
    </location>
</feature>
<dbReference type="SUPFAM" id="SSF63418">
    <property type="entry name" value="MurE/MurF N-terminal domain"/>
    <property type="match status" value="1"/>
</dbReference>
<dbReference type="Gene3D" id="3.40.1390.10">
    <property type="entry name" value="MurE/MurF, N-terminal domain"/>
    <property type="match status" value="1"/>
</dbReference>
<dbReference type="Proteomes" id="UP000189462">
    <property type="component" value="Unassembled WGS sequence"/>
</dbReference>
<feature type="domain" description="Mur ligase C-terminal" evidence="10">
    <location>
        <begin position="349"/>
        <end position="475"/>
    </location>
</feature>
<keyword evidence="5 7" id="KW-0131">Cell cycle</keyword>
<feature type="binding site" evidence="7">
    <location>
        <begin position="164"/>
        <end position="165"/>
    </location>
    <ligand>
        <name>UDP-N-acetyl-alpha-D-muramoyl-L-alanyl-D-glutamate</name>
        <dbReference type="ChEBI" id="CHEBI:83900"/>
    </ligand>
</feature>
<evidence type="ECO:0000259" key="10">
    <source>
        <dbReference type="Pfam" id="PF02875"/>
    </source>
</evidence>
<dbReference type="GO" id="GO:0008765">
    <property type="term" value="F:UDP-N-acetylmuramoylalanyl-D-glutamate-2,6-diaminopimelate ligase activity"/>
    <property type="evidence" value="ECO:0007669"/>
    <property type="project" value="UniProtKB-UniRule"/>
</dbReference>
<feature type="domain" description="Mur ligase central" evidence="11">
    <location>
        <begin position="120"/>
        <end position="325"/>
    </location>
</feature>
<keyword evidence="7" id="KW-0460">Magnesium</keyword>
<sequence length="503" mass="53569">MMAMQSAPAEWSLAALLEGLAPVPPGQDVRVTDLCIDSRRAQPGAVFFALAGHRTHGLAHAREAGDRGAVAVVWEPVEGVRPPTDLEIPCVALPELSRYLGEVADRFFGHPSRAMKLVGVTGTDGKTSVTQFLAQALDPEPGRCGVIGTLGAGVYGTLTDSGFTTPDAVSLHRCLADLRGRGVRHTAMEASSHALAQGRLNGVALDIAVLTNLSRDHLDYHVDEAAYAAAKARLFDWPGLEAAILNLDDAFGRLLAERHAGRVAVLGYGTQRPAADPQLDHVLATAVHFHADGLSFRVHTPWGDGRLEAGLLGDFNVSNLLATLTTLLQLGVSLSDGLDRLSRVRTVPGRMERFAGSSGATLVVDYAHTPAALAQVLHALRAHCGGRLWCVFGCGGDRDPGKRPLMARAAEQYADRVVVTSDNPRHENPESIAREVMGGFEHPERVQLELNRRAAVEAAWREAAAGDVVLLAGKGHETVQIVGDEQRPFSDRALARSLVEGGP</sequence>
<feature type="binding site" evidence="7">
    <location>
        <position position="38"/>
    </location>
    <ligand>
        <name>UDP-N-acetyl-alpha-D-muramoyl-L-alanyl-D-glutamate</name>
        <dbReference type="ChEBI" id="CHEBI:83900"/>
    </ligand>
</feature>
<dbReference type="SUPFAM" id="SSF53623">
    <property type="entry name" value="MurD-like peptide ligases, catalytic domain"/>
    <property type="match status" value="1"/>
</dbReference>
<dbReference type="InterPro" id="IPR035911">
    <property type="entry name" value="MurE/MurF_N"/>
</dbReference>